<dbReference type="Proteomes" id="UP000187046">
    <property type="component" value="Unassembled WGS sequence"/>
</dbReference>
<dbReference type="SUPFAM" id="SSF53335">
    <property type="entry name" value="S-adenosyl-L-methionine-dependent methyltransferases"/>
    <property type="match status" value="1"/>
</dbReference>
<protein>
    <recommendedName>
        <fullName evidence="1">Methyltransferase type 11 domain-containing protein</fullName>
    </recommendedName>
</protein>
<accession>A0ABX3I2U1</accession>
<proteinExistence type="predicted"/>
<dbReference type="CDD" id="cd02440">
    <property type="entry name" value="AdoMet_MTases"/>
    <property type="match status" value="1"/>
</dbReference>
<dbReference type="Gene3D" id="3.40.50.150">
    <property type="entry name" value="Vaccinia Virus protein VP39"/>
    <property type="match status" value="1"/>
</dbReference>
<dbReference type="EMBL" id="MRBL01000017">
    <property type="protein sequence ID" value="OMI26203.1"/>
    <property type="molecule type" value="Genomic_DNA"/>
</dbReference>
<evidence type="ECO:0000313" key="2">
    <source>
        <dbReference type="EMBL" id="OMI26203.1"/>
    </source>
</evidence>
<dbReference type="InterPro" id="IPR029063">
    <property type="entry name" value="SAM-dependent_MTases_sf"/>
</dbReference>
<organism evidence="2 3">
    <name type="scientific">Bacillus haynesii</name>
    <dbReference type="NCBI Taxonomy" id="1925021"/>
    <lineage>
        <taxon>Bacteria</taxon>
        <taxon>Bacillati</taxon>
        <taxon>Bacillota</taxon>
        <taxon>Bacilli</taxon>
        <taxon>Bacillales</taxon>
        <taxon>Bacillaceae</taxon>
        <taxon>Bacillus</taxon>
    </lineage>
</organism>
<evidence type="ECO:0000259" key="1">
    <source>
        <dbReference type="Pfam" id="PF08241"/>
    </source>
</evidence>
<keyword evidence="3" id="KW-1185">Reference proteome</keyword>
<name>A0ABX3I2U1_9BACI</name>
<gene>
    <name evidence="2" type="ORF">BTA31_15415</name>
</gene>
<dbReference type="InterPro" id="IPR013216">
    <property type="entry name" value="Methyltransf_11"/>
</dbReference>
<sequence>MLEDRSFDLIISNMIMQDLEDYEKAFQEMHRLLTGRGFFIFSILHPCFITPESGWEKTKDGRATEKISVI</sequence>
<evidence type="ECO:0000313" key="3">
    <source>
        <dbReference type="Proteomes" id="UP000187046"/>
    </source>
</evidence>
<comment type="caution">
    <text evidence="2">The sequence shown here is derived from an EMBL/GenBank/DDBJ whole genome shotgun (WGS) entry which is preliminary data.</text>
</comment>
<feature type="domain" description="Methyltransferase type 11" evidence="1">
    <location>
        <begin position="2"/>
        <end position="41"/>
    </location>
</feature>
<reference evidence="2 3" key="1">
    <citation type="submission" date="2016-12" db="EMBL/GenBank/DDBJ databases">
        <title>Bacillus phylogenomics.</title>
        <authorList>
            <person name="Dunlap C."/>
        </authorList>
    </citation>
    <scope>NUCLEOTIDE SEQUENCE [LARGE SCALE GENOMIC DNA]</scope>
    <source>
        <strain evidence="2 3">NRRL B-41327</strain>
    </source>
</reference>
<dbReference type="Pfam" id="PF08241">
    <property type="entry name" value="Methyltransf_11"/>
    <property type="match status" value="1"/>
</dbReference>